<comment type="caution">
    <text evidence="1">The sequence shown here is derived from an EMBL/GenBank/DDBJ whole genome shotgun (WGS) entry which is preliminary data.</text>
</comment>
<name>A0ACA9NP60_9GLOM</name>
<accession>A0ACA9NP60</accession>
<organism evidence="1 2">
    <name type="scientific">Scutellospora calospora</name>
    <dbReference type="NCBI Taxonomy" id="85575"/>
    <lineage>
        <taxon>Eukaryota</taxon>
        <taxon>Fungi</taxon>
        <taxon>Fungi incertae sedis</taxon>
        <taxon>Mucoromycota</taxon>
        <taxon>Glomeromycotina</taxon>
        <taxon>Glomeromycetes</taxon>
        <taxon>Diversisporales</taxon>
        <taxon>Gigasporaceae</taxon>
        <taxon>Scutellospora</taxon>
    </lineage>
</organism>
<reference evidence="1" key="1">
    <citation type="submission" date="2021-06" db="EMBL/GenBank/DDBJ databases">
        <authorList>
            <person name="Kallberg Y."/>
            <person name="Tangrot J."/>
            <person name="Rosling A."/>
        </authorList>
    </citation>
    <scope>NUCLEOTIDE SEQUENCE</scope>
    <source>
        <strain evidence="1">AU212A</strain>
    </source>
</reference>
<gene>
    <name evidence="1" type="ORF">SCALOS_LOCUS9116</name>
</gene>
<evidence type="ECO:0000313" key="1">
    <source>
        <dbReference type="EMBL" id="CAG8663518.1"/>
    </source>
</evidence>
<dbReference type="Proteomes" id="UP000789860">
    <property type="component" value="Unassembled WGS sequence"/>
</dbReference>
<evidence type="ECO:0000313" key="2">
    <source>
        <dbReference type="Proteomes" id="UP000789860"/>
    </source>
</evidence>
<dbReference type="EMBL" id="CAJVPM010026807">
    <property type="protein sequence ID" value="CAG8663518.1"/>
    <property type="molecule type" value="Genomic_DNA"/>
</dbReference>
<sequence>MSNFFDNINLSEFESLMNTNNLQRLKFYTRELFVRQKNLQNENTRLITALNMNENKLEDRELEIQRKESYIIKLQTDISKLEHKIQNDINISKTEIKKLQGDINLLKMEIEMKNSLVGKKQEDNDNLKKYNVFLMDQIKYLQGNNILVKNEIKSENVFENYEGSSNEINHFLTVFNNYEKFGEYKSQEHD</sequence>
<keyword evidence="2" id="KW-1185">Reference proteome</keyword>
<protein>
    <submittedName>
        <fullName evidence="1">10113_t:CDS:1</fullName>
    </submittedName>
</protein>
<proteinExistence type="predicted"/>